<keyword evidence="5" id="KW-0143">Chaperone</keyword>
<evidence type="ECO:0000256" key="1">
    <source>
        <dbReference type="ARBA" id="ARBA00006607"/>
    </source>
</evidence>
<name>A0A3G1L1R4_FORW1</name>
<dbReference type="InterPro" id="IPR027413">
    <property type="entry name" value="GROEL-like_equatorial_sf"/>
</dbReference>
<dbReference type="EMBL" id="CP017634">
    <property type="protein sequence ID" value="ATW28559.1"/>
    <property type="molecule type" value="Genomic_DNA"/>
</dbReference>
<dbReference type="KEGG" id="fwa:DCMF_11770"/>
<keyword evidence="3" id="KW-0547">Nucleotide-binding</keyword>
<dbReference type="Gene3D" id="3.50.7.10">
    <property type="entry name" value="GroEL"/>
    <property type="match status" value="1"/>
</dbReference>
<comment type="similarity">
    <text evidence="1">Belongs to the chaperonin (HSP60) family.</text>
</comment>
<evidence type="ECO:0000256" key="3">
    <source>
        <dbReference type="ARBA" id="ARBA00022741"/>
    </source>
</evidence>
<dbReference type="CDD" id="cd00309">
    <property type="entry name" value="chaperonin_type_I_II"/>
    <property type="match status" value="1"/>
</dbReference>
<dbReference type="InterPro" id="IPR002423">
    <property type="entry name" value="Cpn60/GroEL/TCP-1"/>
</dbReference>
<dbReference type="Proteomes" id="UP000323521">
    <property type="component" value="Chromosome"/>
</dbReference>
<dbReference type="RefSeq" id="WP_148137862.1">
    <property type="nucleotide sequence ID" value="NZ_CP017634.1"/>
</dbReference>
<evidence type="ECO:0000313" key="7">
    <source>
        <dbReference type="Proteomes" id="UP000323521"/>
    </source>
</evidence>
<dbReference type="SUPFAM" id="SSF48592">
    <property type="entry name" value="GroEL equatorial domain-like"/>
    <property type="match status" value="1"/>
</dbReference>
<protein>
    <submittedName>
        <fullName evidence="6">Chaperonin</fullName>
    </submittedName>
</protein>
<gene>
    <name evidence="6" type="ORF">DCMF_11770</name>
</gene>
<dbReference type="Pfam" id="PF00118">
    <property type="entry name" value="Cpn60_TCP1"/>
    <property type="match status" value="1"/>
</dbReference>
<dbReference type="Gene3D" id="3.30.260.10">
    <property type="entry name" value="TCP-1-like chaperonin intermediate domain"/>
    <property type="match status" value="1"/>
</dbReference>
<evidence type="ECO:0000256" key="4">
    <source>
        <dbReference type="ARBA" id="ARBA00022840"/>
    </source>
</evidence>
<dbReference type="InterPro" id="IPR017998">
    <property type="entry name" value="Chaperone_TCP-1"/>
</dbReference>
<reference evidence="6 7" key="1">
    <citation type="submission" date="2016-10" db="EMBL/GenBank/DDBJ databases">
        <title>Complete Genome Sequence of Peptococcaceae strain DCMF.</title>
        <authorList>
            <person name="Edwards R.J."/>
            <person name="Holland S.I."/>
            <person name="Deshpande N.P."/>
            <person name="Wong Y.K."/>
            <person name="Ertan H."/>
            <person name="Manefield M."/>
            <person name="Russell T.L."/>
            <person name="Lee M.J."/>
        </authorList>
    </citation>
    <scope>NUCLEOTIDE SEQUENCE [LARGE SCALE GENOMIC DNA]</scope>
    <source>
        <strain evidence="6 7">DCMF</strain>
    </source>
</reference>
<sequence length="524" mass="56311">MSLKNVNENAEVDERLAALITNANAIRAIASAVEGTIGPKGLDTMLVDKFGSVVITNAGVTILDLMEVSHPAAKMLINVAKAQHQEIGDGTTTATLLAGSLIGCGVEQVMKGVPVARVIEGLRFAAKIALTVFRDQARQVSDVHDPILKQVALIAGREHEDIADLVVEAAALIGREKLQDKSFKLADTICSTVGAENKVFLGVIVNKERINRQMPKKIENAKILVLDDALEPEEVEDEALGTESGFAKFLELRQEFEQNLRKMVEIGVRVILVDRGVDDFAEEFLTDAGILTVQRVSHKELRRAAEHTGARTLKRTGLRKEPAELIHYLGTARRVYEDEKLGQVLIASGGGKPMATIQVGAATEEVVGERQRIAKDAAASVQVAIQGGVLPGGGAIELAALREVEKNRPQLRGMAAYGMDCVAEALKKPFTQIVANAGFNPLEKLGDVLAAQAETGKFSLAVNCETGQVADMLSLGVIDPALVKIHAFKAASEVAEAILRIDTIIKMKAEKEEEGKGFPESFRE</sequence>
<comment type="similarity">
    <text evidence="2">Belongs to the TCP-1 chaperonin family.</text>
</comment>
<dbReference type="SUPFAM" id="SSF52029">
    <property type="entry name" value="GroEL apical domain-like"/>
    <property type="match status" value="1"/>
</dbReference>
<dbReference type="PANTHER" id="PTHR11353">
    <property type="entry name" value="CHAPERONIN"/>
    <property type="match status" value="1"/>
</dbReference>
<keyword evidence="4" id="KW-0067">ATP-binding</keyword>
<evidence type="ECO:0000256" key="2">
    <source>
        <dbReference type="ARBA" id="ARBA00008020"/>
    </source>
</evidence>
<evidence type="ECO:0000313" key="6">
    <source>
        <dbReference type="EMBL" id="ATW28559.1"/>
    </source>
</evidence>
<proteinExistence type="inferred from homology"/>
<dbReference type="Gene3D" id="1.10.560.10">
    <property type="entry name" value="GroEL-like equatorial domain"/>
    <property type="match status" value="1"/>
</dbReference>
<dbReference type="OrthoDB" id="2379282at2"/>
<dbReference type="GO" id="GO:0005524">
    <property type="term" value="F:ATP binding"/>
    <property type="evidence" value="ECO:0007669"/>
    <property type="project" value="UniProtKB-KW"/>
</dbReference>
<dbReference type="AlphaFoldDB" id="A0A3G1L1R4"/>
<keyword evidence="7" id="KW-1185">Reference proteome</keyword>
<dbReference type="PRINTS" id="PR00304">
    <property type="entry name" value="TCOMPLEXTCP1"/>
</dbReference>
<evidence type="ECO:0000256" key="5">
    <source>
        <dbReference type="ARBA" id="ARBA00023186"/>
    </source>
</evidence>
<accession>A0A3G1L1R4</accession>
<dbReference type="InterPro" id="IPR027409">
    <property type="entry name" value="GroEL-like_apical_dom_sf"/>
</dbReference>
<dbReference type="GO" id="GO:0140662">
    <property type="term" value="F:ATP-dependent protein folding chaperone"/>
    <property type="evidence" value="ECO:0007669"/>
    <property type="project" value="InterPro"/>
</dbReference>
<organism evidence="6 7">
    <name type="scientific">Formimonas warabiya</name>
    <dbReference type="NCBI Taxonomy" id="1761012"/>
    <lineage>
        <taxon>Bacteria</taxon>
        <taxon>Bacillati</taxon>
        <taxon>Bacillota</taxon>
        <taxon>Clostridia</taxon>
        <taxon>Eubacteriales</taxon>
        <taxon>Peptococcaceae</taxon>
        <taxon>Candidatus Formimonas</taxon>
    </lineage>
</organism>
<dbReference type="InterPro" id="IPR027410">
    <property type="entry name" value="TCP-1-like_intermed_sf"/>
</dbReference>